<feature type="transmembrane region" description="Helical" evidence="1">
    <location>
        <begin position="7"/>
        <end position="28"/>
    </location>
</feature>
<keyword evidence="1" id="KW-0812">Transmembrane</keyword>
<dbReference type="RefSeq" id="WP_177159733.1">
    <property type="nucleotide sequence ID" value="NZ_FOIF01000024.1"/>
</dbReference>
<keyword evidence="3" id="KW-1185">Reference proteome</keyword>
<proteinExistence type="predicted"/>
<feature type="transmembrane region" description="Helical" evidence="1">
    <location>
        <begin position="34"/>
        <end position="54"/>
    </location>
</feature>
<organism evidence="2 3">
    <name type="scientific">Anaerobranca gottschalkii DSM 13577</name>
    <dbReference type="NCBI Taxonomy" id="1120990"/>
    <lineage>
        <taxon>Bacteria</taxon>
        <taxon>Bacillati</taxon>
        <taxon>Bacillota</taxon>
        <taxon>Clostridia</taxon>
        <taxon>Eubacteriales</taxon>
        <taxon>Proteinivoracaceae</taxon>
        <taxon>Anaerobranca</taxon>
    </lineage>
</organism>
<sequence length="57" mass="6439">MEKGTPYFITGLFLTAIGLIITFLHPHSVFFPKIYYLIPAAAFILGIIAIIVDYHKK</sequence>
<evidence type="ECO:0000313" key="2">
    <source>
        <dbReference type="EMBL" id="SES95344.1"/>
    </source>
</evidence>
<reference evidence="3" key="1">
    <citation type="submission" date="2016-10" db="EMBL/GenBank/DDBJ databases">
        <authorList>
            <person name="Varghese N."/>
            <person name="Submissions S."/>
        </authorList>
    </citation>
    <scope>NUCLEOTIDE SEQUENCE [LARGE SCALE GENOMIC DNA]</scope>
    <source>
        <strain evidence="3">DSM 13577</strain>
    </source>
</reference>
<dbReference type="EMBL" id="FOIF01000024">
    <property type="protein sequence ID" value="SES95344.1"/>
    <property type="molecule type" value="Genomic_DNA"/>
</dbReference>
<keyword evidence="1" id="KW-1133">Transmembrane helix</keyword>
<dbReference type="Proteomes" id="UP000243819">
    <property type="component" value="Unassembled WGS sequence"/>
</dbReference>
<gene>
    <name evidence="2" type="ORF">SAMN03080614_10245</name>
</gene>
<evidence type="ECO:0000256" key="1">
    <source>
        <dbReference type="SAM" id="Phobius"/>
    </source>
</evidence>
<protein>
    <recommendedName>
        <fullName evidence="4">DUF3098 domain-containing protein</fullName>
    </recommendedName>
</protein>
<evidence type="ECO:0008006" key="4">
    <source>
        <dbReference type="Google" id="ProtNLM"/>
    </source>
</evidence>
<name>A0A1I0AM16_9FIRM</name>
<keyword evidence="1" id="KW-0472">Membrane</keyword>
<dbReference type="AlphaFoldDB" id="A0A1I0AM16"/>
<accession>A0A1I0AM16</accession>
<evidence type="ECO:0000313" key="3">
    <source>
        <dbReference type="Proteomes" id="UP000243819"/>
    </source>
</evidence>